<comment type="subunit">
    <text evidence="9">Part of the small subunit (SSU) processome, composed of more than 70 proteins and the RNA chaperone small nucleolar RNA (snoRNA) U3.</text>
</comment>
<sequence>DESNSEDEVRESEEESLSDSDEGYNDDYEDLVEGENDVQDNVIPQKRKNEEDCAPSFSSKKRKQVVKPPTAEEMIRLKETENLYQSNLFRLQIEEMISELKPRKTDKTAIKKWLQNFREFLTQLEDCEEILINKHNHVIEKIHLPLPKRKWQIGGNIQFYKPLDVKLVGSYPSGTILGPFFVLDVMLIVPKKYFHKDDCINQKYHYKRAIYLSKVASLIQKSELVSPNFGIKFWLRCGDPLKPVLLFRPQGRMTEFVEIALSVYPEDNPFKLNRFLPEKNNIRPEWWGSERTHGLLPATPYYNMSILEDIVIDKNEQLKLETFEGNQNLRDATILLSVWLQQRKLSEGLGAFNVNLLSMLMVYLVKKQKINNHMSSYQICRNVWLAFAQMDWTKRGITLASNDDQSVSCPIETFHKYFELVFVDCTGLYNLCSRLNKTIYFRVREEAEKAIKYLNDSNINGFQVLFMINLPFLHQYDHYISFTDPTTIDQTISQKSMVEKVMDFSGHGLPLFIKLVSDLLIEGLGNRLSYLCVLPVNLPQWKINEKCPDISLADDVLIFGLKLNPEHALSVIEKGPEANKDEAGKFREFWGEKCELRRFRDGTVCESVCWANSDASLIHRRIIVKKIVNYLLKFKLNITTNNYNYIANQLHDLIVNKFNPKETNEEASQAVHKTFENISQQLRDMTDIPLSIVSVRCISPVYRFTEVFPPLPVTHSINLKICEDTDRGIVFKNKNINASPFYVEPIDLVLQMAMSQKWPNDLNAGKRLIAAFNIVIASSLKKNYGLNCQITTDYIVVQKDGYIFRLHLGYSKEIALLKQQISAQGVTFYRDTPESIVLEKKFINLPKVTGALYGISQAHSAYGYATCLAKRWINSHLLDDFHFPSVVIELLMARLFVHPQPYEIVVQPLIAFLRFLNYIATTNWHIEPVIVNFNNLLTREQITDIEKSFQTNRSTLPPIVLATPYDLVGTLWTKDAPTLPTLIRLSKLAATTLKMLDIYLSTSPTITNLMKVFEPPLSSYDAVITLKKSMLPRRLQSNYFKWANRGKVNQLPISGFDPANLYLRELRDNYNEYALFYHDTYGGTVIGVVFRPTFLEATDFKISHVGPRIPKFTEGKVSLLPNKEALIQGFYILGAGLVDNIELR</sequence>
<dbReference type="InterPro" id="IPR035368">
    <property type="entry name" value="Nrap_D3"/>
</dbReference>
<feature type="domain" description="Nrap protein" evidence="14">
    <location>
        <begin position="473"/>
        <end position="636"/>
    </location>
</feature>
<feature type="domain" description="Nrap protein" evidence="15">
    <location>
        <begin position="657"/>
        <end position="857"/>
    </location>
</feature>
<dbReference type="Pfam" id="PF17403">
    <property type="entry name" value="Nrap_D2"/>
    <property type="match status" value="1"/>
</dbReference>
<dbReference type="Gene3D" id="3.30.70.3030">
    <property type="match status" value="1"/>
</dbReference>
<keyword evidence="6 10" id="KW-0694">RNA-binding</keyword>
<comment type="function">
    <text evidence="8">Part of the small subunit (SSU) processome, first precursor of the small eukaryotic ribosomal subunit. During the assembly of the SSU processome in the nucleolus, many ribosome biogenesis factors, an RNA chaperone and ribosomal proteins associate with the nascent pre-rRNA and work in concert to generate RNA folding, modifications, rearrangements and cleavage as well as targeted degradation of pre-ribosomal RNA by the RNA exosome.</text>
</comment>
<keyword evidence="5" id="KW-0158">Chromosome</keyword>
<evidence type="ECO:0000256" key="8">
    <source>
        <dbReference type="ARBA" id="ARBA00035000"/>
    </source>
</evidence>
<evidence type="ECO:0000256" key="6">
    <source>
        <dbReference type="ARBA" id="ARBA00022884"/>
    </source>
</evidence>
<dbReference type="InterPro" id="IPR005554">
    <property type="entry name" value="NOL6/Upt22"/>
</dbReference>
<evidence type="ECO:0000256" key="7">
    <source>
        <dbReference type="ARBA" id="ARBA00023242"/>
    </source>
</evidence>
<dbReference type="Gene3D" id="1.10.1410.10">
    <property type="match status" value="2"/>
</dbReference>
<evidence type="ECO:0000256" key="9">
    <source>
        <dbReference type="ARBA" id="ARBA00035020"/>
    </source>
</evidence>
<name>A0A023F0U1_TRIIF</name>
<evidence type="ECO:0000256" key="5">
    <source>
        <dbReference type="ARBA" id="ARBA00022454"/>
    </source>
</evidence>
<evidence type="ECO:0000259" key="12">
    <source>
        <dbReference type="Pfam" id="PF03813"/>
    </source>
</evidence>
<dbReference type="GO" id="GO:0034456">
    <property type="term" value="C:UTP-C complex"/>
    <property type="evidence" value="ECO:0007669"/>
    <property type="project" value="TreeGrafter"/>
</dbReference>
<dbReference type="Pfam" id="PF17407">
    <property type="entry name" value="Nrap_D6"/>
    <property type="match status" value="1"/>
</dbReference>
<dbReference type="InterPro" id="IPR035082">
    <property type="entry name" value="Nrap_D1"/>
</dbReference>
<proteinExistence type="evidence at transcript level"/>
<dbReference type="PANTHER" id="PTHR17972:SF0">
    <property type="entry name" value="NUCLEOLAR PROTEIN 6"/>
    <property type="match status" value="1"/>
</dbReference>
<dbReference type="PANTHER" id="PTHR17972">
    <property type="entry name" value="NUCLEOLAR RNA-ASSOCIATED PROTEIN"/>
    <property type="match status" value="1"/>
</dbReference>
<evidence type="ECO:0000259" key="16">
    <source>
        <dbReference type="Pfam" id="PF17406"/>
    </source>
</evidence>
<evidence type="ECO:0000259" key="17">
    <source>
        <dbReference type="Pfam" id="PF17407"/>
    </source>
</evidence>
<feature type="domain" description="Nrap protein" evidence="17">
    <location>
        <begin position="1017"/>
        <end position="1141"/>
    </location>
</feature>
<reference evidence="18" key="1">
    <citation type="journal article" date="2014" name="PLoS Negl. Trop. Dis.">
        <title>An updated insight into the Sialotranscriptome of Triatoma infestans: developmental stage and geographic variations.</title>
        <authorList>
            <person name="Schwarz A."/>
            <person name="Medrano-Mercado N."/>
            <person name="Schaub G.A."/>
            <person name="Struchiner C.J."/>
            <person name="Bargues M.D."/>
            <person name="Levy M.Z."/>
            <person name="Ribeiro J.M."/>
        </authorList>
    </citation>
    <scope>NUCLEOTIDE SEQUENCE</scope>
    <source>
        <strain evidence="18">Chile</strain>
        <tissue evidence="18">Salivary glands</tissue>
    </source>
</reference>
<evidence type="ECO:0000259" key="14">
    <source>
        <dbReference type="Pfam" id="PF17404"/>
    </source>
</evidence>
<evidence type="ECO:0000313" key="18">
    <source>
        <dbReference type="EMBL" id="JAC14604.1"/>
    </source>
</evidence>
<dbReference type="GO" id="GO:0006409">
    <property type="term" value="P:tRNA export from nucleus"/>
    <property type="evidence" value="ECO:0007669"/>
    <property type="project" value="TreeGrafter"/>
</dbReference>
<feature type="region of interest" description="Disordered" evidence="11">
    <location>
        <begin position="1"/>
        <end position="69"/>
    </location>
</feature>
<dbReference type="GO" id="GO:0006364">
    <property type="term" value="P:rRNA processing"/>
    <property type="evidence" value="ECO:0007669"/>
    <property type="project" value="TreeGrafter"/>
</dbReference>
<dbReference type="GO" id="GO:0032545">
    <property type="term" value="C:CURI complex"/>
    <property type="evidence" value="ECO:0007669"/>
    <property type="project" value="TreeGrafter"/>
</dbReference>
<dbReference type="AlphaFoldDB" id="A0A023F0U1"/>
<evidence type="ECO:0000259" key="13">
    <source>
        <dbReference type="Pfam" id="PF17403"/>
    </source>
</evidence>
<evidence type="ECO:0000256" key="10">
    <source>
        <dbReference type="RuleBase" id="RU364032"/>
    </source>
</evidence>
<dbReference type="InterPro" id="IPR035367">
    <property type="entry name" value="Nrap_D2"/>
</dbReference>
<dbReference type="Pfam" id="PF03813">
    <property type="entry name" value="Nrap"/>
    <property type="match status" value="1"/>
</dbReference>
<comment type="subcellular location">
    <subcellularLocation>
        <location evidence="1">Chromosome</location>
    </subcellularLocation>
    <subcellularLocation>
        <location evidence="2 10">Nucleus</location>
        <location evidence="2 10">Nucleolus</location>
    </subcellularLocation>
</comment>
<dbReference type="GO" id="GO:0032040">
    <property type="term" value="C:small-subunit processome"/>
    <property type="evidence" value="ECO:0007669"/>
    <property type="project" value="TreeGrafter"/>
</dbReference>
<dbReference type="InterPro" id="IPR035369">
    <property type="entry name" value="Nrap_D4"/>
</dbReference>
<organism evidence="18">
    <name type="scientific">Triatoma infestans</name>
    <name type="common">Assassin bug</name>
    <dbReference type="NCBI Taxonomy" id="30076"/>
    <lineage>
        <taxon>Eukaryota</taxon>
        <taxon>Metazoa</taxon>
        <taxon>Ecdysozoa</taxon>
        <taxon>Arthropoda</taxon>
        <taxon>Hexapoda</taxon>
        <taxon>Insecta</taxon>
        <taxon>Pterygota</taxon>
        <taxon>Neoptera</taxon>
        <taxon>Paraneoptera</taxon>
        <taxon>Hemiptera</taxon>
        <taxon>Heteroptera</taxon>
        <taxon>Panheteroptera</taxon>
        <taxon>Cimicomorpha</taxon>
        <taxon>Reduviidae</taxon>
        <taxon>Triatominae</taxon>
        <taxon>Triatoma</taxon>
    </lineage>
</organism>
<dbReference type="Pfam" id="PF17405">
    <property type="entry name" value="Nrap_D4"/>
    <property type="match status" value="1"/>
</dbReference>
<dbReference type="InterPro" id="IPR035370">
    <property type="entry name" value="Nrap_D5"/>
</dbReference>
<dbReference type="GO" id="GO:0005694">
    <property type="term" value="C:chromosome"/>
    <property type="evidence" value="ECO:0007669"/>
    <property type="project" value="UniProtKB-SubCell"/>
</dbReference>
<dbReference type="GO" id="GO:0003723">
    <property type="term" value="F:RNA binding"/>
    <property type="evidence" value="ECO:0007669"/>
    <property type="project" value="UniProtKB-KW"/>
</dbReference>
<protein>
    <recommendedName>
        <fullName evidence="4 10">Nucleolar protein 6</fullName>
    </recommendedName>
</protein>
<evidence type="ECO:0000259" key="15">
    <source>
        <dbReference type="Pfam" id="PF17405"/>
    </source>
</evidence>
<evidence type="ECO:0000256" key="11">
    <source>
        <dbReference type="SAM" id="MobiDB-lite"/>
    </source>
</evidence>
<evidence type="ECO:0000256" key="4">
    <source>
        <dbReference type="ARBA" id="ARBA00016437"/>
    </source>
</evidence>
<feature type="compositionally biased region" description="Acidic residues" evidence="11">
    <location>
        <begin position="1"/>
        <end position="38"/>
    </location>
</feature>
<evidence type="ECO:0000256" key="3">
    <source>
        <dbReference type="ARBA" id="ARBA00006674"/>
    </source>
</evidence>
<accession>A0A023F0U1</accession>
<comment type="similarity">
    <text evidence="3 10">Belongs to the NRAP family.</text>
</comment>
<dbReference type="EMBL" id="GBBI01004108">
    <property type="protein sequence ID" value="JAC14604.1"/>
    <property type="molecule type" value="mRNA"/>
</dbReference>
<feature type="domain" description="Nrap protein" evidence="13">
    <location>
        <begin position="329"/>
        <end position="467"/>
    </location>
</feature>
<dbReference type="Pfam" id="PF17404">
    <property type="entry name" value="Nrap_D3"/>
    <property type="match status" value="1"/>
</dbReference>
<evidence type="ECO:0000256" key="1">
    <source>
        <dbReference type="ARBA" id="ARBA00004286"/>
    </source>
</evidence>
<dbReference type="FunFam" id="1.10.1410.10:FF:000005">
    <property type="entry name" value="Nucleolar protein 6"/>
    <property type="match status" value="1"/>
</dbReference>
<evidence type="ECO:0000256" key="2">
    <source>
        <dbReference type="ARBA" id="ARBA00004604"/>
    </source>
</evidence>
<dbReference type="InterPro" id="IPR035371">
    <property type="entry name" value="Nrap_D6"/>
</dbReference>
<dbReference type="FunFam" id="1.10.1410.10:FF:000006">
    <property type="entry name" value="Nucleolar protein 6"/>
    <property type="match status" value="1"/>
</dbReference>
<feature type="non-terminal residue" evidence="18">
    <location>
        <position position="1"/>
    </location>
</feature>
<dbReference type="Pfam" id="PF17406">
    <property type="entry name" value="Nrap_D5"/>
    <property type="match status" value="1"/>
</dbReference>
<feature type="domain" description="Nrap protein" evidence="12">
    <location>
        <begin position="184"/>
        <end position="319"/>
    </location>
</feature>
<feature type="domain" description="Nrap protein" evidence="16">
    <location>
        <begin position="859"/>
        <end position="1014"/>
    </location>
</feature>
<keyword evidence="7 10" id="KW-0539">Nucleus</keyword>